<sequence length="314" mass="36947">MIKVVEDQNQNYHQFPQQHHQQQLPPPLSSIPPPPQQQRLSPSIYQLQQQIDQIPASSPMLPLQHNQQYLFSQAQAQVSTPRGSPISYSSINGPHPYQAQLQNSAYLYYNNQRLVSPPYYPQQASNYQLSDEYFYQSQLYQQRLMQQQQQQQQQHNNNNNNNNSNMWLRQLKEEIQALDRRRRPALNRSEKNKLFSWKEIALRFTDRTLHACQFRWRKISPYITEHGSIEIDRHILENGSENETESDNDNDNSNELNNDTTYAEGDEGDEHEENNEELQDEESSEVYDASFGTSSSSIEVESDRRQYKIKDILN</sequence>
<organism evidence="3 4">
    <name type="scientific">Pichia kudriavzevii</name>
    <name type="common">Yeast</name>
    <name type="synonym">Issatchenkia orientalis</name>
    <dbReference type="NCBI Taxonomy" id="4909"/>
    <lineage>
        <taxon>Eukaryota</taxon>
        <taxon>Fungi</taxon>
        <taxon>Dikarya</taxon>
        <taxon>Ascomycota</taxon>
        <taxon>Saccharomycotina</taxon>
        <taxon>Pichiomycetes</taxon>
        <taxon>Pichiales</taxon>
        <taxon>Pichiaceae</taxon>
        <taxon>Pichia</taxon>
    </lineage>
</organism>
<name>A0A1Z8JRK0_PICKU</name>
<gene>
    <name evidence="3" type="ORF">CAS74_001537</name>
</gene>
<accession>A0A1Z8JRK0</accession>
<protein>
    <recommendedName>
        <fullName evidence="2">Myb-like domain-containing protein</fullName>
    </recommendedName>
</protein>
<reference evidence="3 4" key="1">
    <citation type="submission" date="2017-05" db="EMBL/GenBank/DDBJ databases">
        <title>The Genome Sequence of Candida krusei Ckrusei653.</title>
        <authorList>
            <person name="Cuomo C."/>
            <person name="Forche A."/>
            <person name="Young S."/>
            <person name="Abouelleil A."/>
            <person name="Cao P."/>
            <person name="Chapman S."/>
            <person name="Cusick C."/>
            <person name="Shea T."/>
            <person name="Nusbaum C."/>
            <person name="Birren B."/>
        </authorList>
    </citation>
    <scope>NUCLEOTIDE SEQUENCE [LARGE SCALE GENOMIC DNA]</scope>
    <source>
        <strain evidence="3 4">Ckrusei653</strain>
    </source>
</reference>
<comment type="caution">
    <text evidence="3">The sequence shown here is derived from an EMBL/GenBank/DDBJ whole genome shotgun (WGS) entry which is preliminary data.</text>
</comment>
<feature type="region of interest" description="Disordered" evidence="1">
    <location>
        <begin position="145"/>
        <end position="164"/>
    </location>
</feature>
<evidence type="ECO:0000313" key="3">
    <source>
        <dbReference type="EMBL" id="OUT23223.1"/>
    </source>
</evidence>
<feature type="compositionally biased region" description="Acidic residues" evidence="1">
    <location>
        <begin position="240"/>
        <end position="252"/>
    </location>
</feature>
<dbReference type="AlphaFoldDB" id="A0A1Z8JRK0"/>
<evidence type="ECO:0000313" key="4">
    <source>
        <dbReference type="Proteomes" id="UP000195871"/>
    </source>
</evidence>
<feature type="region of interest" description="Disordered" evidence="1">
    <location>
        <begin position="14"/>
        <end position="41"/>
    </location>
</feature>
<evidence type="ECO:0000259" key="2">
    <source>
        <dbReference type="PROSITE" id="PS50090"/>
    </source>
</evidence>
<dbReference type="InterPro" id="IPR001005">
    <property type="entry name" value="SANT/Myb"/>
</dbReference>
<dbReference type="VEuPathDB" id="FungiDB:C5L36_0A03320"/>
<feature type="region of interest" description="Disordered" evidence="1">
    <location>
        <begin position="240"/>
        <end position="304"/>
    </location>
</feature>
<evidence type="ECO:0000256" key="1">
    <source>
        <dbReference type="SAM" id="MobiDB-lite"/>
    </source>
</evidence>
<proteinExistence type="predicted"/>
<dbReference type="Proteomes" id="UP000195871">
    <property type="component" value="Unassembled WGS sequence"/>
</dbReference>
<dbReference type="PROSITE" id="PS50090">
    <property type="entry name" value="MYB_LIKE"/>
    <property type="match status" value="1"/>
</dbReference>
<dbReference type="PANTHER" id="PTHR20916:SF18">
    <property type="entry name" value="IPT_TIG DOMAIN-CONTAINING PROTEIN"/>
    <property type="match status" value="1"/>
</dbReference>
<dbReference type="EMBL" id="NHMM01000002">
    <property type="protein sequence ID" value="OUT23223.1"/>
    <property type="molecule type" value="Genomic_DNA"/>
</dbReference>
<feature type="compositionally biased region" description="Low complexity" evidence="1">
    <location>
        <begin position="14"/>
        <end position="23"/>
    </location>
</feature>
<dbReference type="PANTHER" id="PTHR20916">
    <property type="entry name" value="CYSTEINE AND GLYCINE-RICH PROTEIN 2 BINDING PROTEIN"/>
    <property type="match status" value="1"/>
</dbReference>
<feature type="domain" description="Myb-like" evidence="2">
    <location>
        <begin position="159"/>
        <end position="220"/>
    </location>
</feature>
<feature type="compositionally biased region" description="Pro residues" evidence="1">
    <location>
        <begin position="24"/>
        <end position="36"/>
    </location>
</feature>
<feature type="compositionally biased region" description="Acidic residues" evidence="1">
    <location>
        <begin position="264"/>
        <end position="285"/>
    </location>
</feature>